<evidence type="ECO:0000256" key="1">
    <source>
        <dbReference type="ARBA" id="ARBA00005721"/>
    </source>
</evidence>
<keyword evidence="3" id="KW-1185">Reference proteome</keyword>
<dbReference type="Proteomes" id="UP000232222">
    <property type="component" value="Chromosome"/>
</dbReference>
<dbReference type="RefSeq" id="WP_243830416.1">
    <property type="nucleotide sequence ID" value="NZ_SORK01000002.1"/>
</dbReference>
<organism evidence="2 3">
    <name type="scientific">Entomoplasma freundtii</name>
    <dbReference type="NCBI Taxonomy" id="74700"/>
    <lineage>
        <taxon>Bacteria</taxon>
        <taxon>Bacillati</taxon>
        <taxon>Mycoplasmatota</taxon>
        <taxon>Mollicutes</taxon>
        <taxon>Entomoplasmatales</taxon>
        <taxon>Entomoplasmataceae</taxon>
        <taxon>Entomoplasma</taxon>
    </lineage>
</organism>
<gene>
    <name evidence="2" type="ORF">EFREU_v1c02280</name>
</gene>
<protein>
    <submittedName>
        <fullName evidence="2">Uncharacterized protein</fullName>
    </submittedName>
</protein>
<dbReference type="InterPro" id="IPR005531">
    <property type="entry name" value="Asp23"/>
</dbReference>
<comment type="similarity">
    <text evidence="1">Belongs to the asp23 family.</text>
</comment>
<proteinExistence type="inferred from homology"/>
<dbReference type="AlphaFoldDB" id="A0A2K8NQX8"/>
<name>A0A2K8NQX8_9MOLU</name>
<dbReference type="KEGG" id="efr:EFREU_v1c02280"/>
<dbReference type="Pfam" id="PF03780">
    <property type="entry name" value="Asp23"/>
    <property type="match status" value="1"/>
</dbReference>
<evidence type="ECO:0000313" key="3">
    <source>
        <dbReference type="Proteomes" id="UP000232222"/>
    </source>
</evidence>
<dbReference type="EMBL" id="CP024962">
    <property type="protein sequence ID" value="ATZ16255.1"/>
    <property type="molecule type" value="Genomic_DNA"/>
</dbReference>
<reference evidence="2 3" key="1">
    <citation type="submission" date="2017-11" db="EMBL/GenBank/DDBJ databases">
        <title>Genome sequence of Entomoplasma freundtii BARC 318 (ATCC 51999).</title>
        <authorList>
            <person name="Lo W.-S."/>
            <person name="Gasparich G.E."/>
            <person name="Kuo C.-H."/>
        </authorList>
    </citation>
    <scope>NUCLEOTIDE SEQUENCE [LARGE SCALE GENOMIC DNA]</scope>
    <source>
        <strain evidence="2 3">BARC 318</strain>
    </source>
</reference>
<sequence>MVVKVGDFMKNIDKSIIKVIKEAVITVPGVSSFANYNPDDNHKLATANIDNAVEFMTTDDFTRFRIHVILISGVNIKDVINEVQIRVKYELEKMSNFAAKYLVDVVVDDMLLN</sequence>
<accession>A0A2K8NQX8</accession>
<evidence type="ECO:0000313" key="2">
    <source>
        <dbReference type="EMBL" id="ATZ16255.1"/>
    </source>
</evidence>